<keyword evidence="4 7" id="KW-0472">Membrane</keyword>
<dbReference type="OrthoDB" id="3934549at2759"/>
<keyword evidence="2 7" id="KW-0812">Transmembrane</keyword>
<proteinExistence type="inferred from homology"/>
<feature type="transmembrane region" description="Helical" evidence="7">
    <location>
        <begin position="176"/>
        <end position="196"/>
    </location>
</feature>
<protein>
    <recommendedName>
        <fullName evidence="8">Rhodopsin domain-containing protein</fullName>
    </recommendedName>
</protein>
<comment type="similarity">
    <text evidence="5">Belongs to the SAT4 family.</text>
</comment>
<feature type="transmembrane region" description="Helical" evidence="7">
    <location>
        <begin position="138"/>
        <end position="156"/>
    </location>
</feature>
<gene>
    <name evidence="9" type="ORF">N0V91_009093</name>
</gene>
<evidence type="ECO:0000313" key="9">
    <source>
        <dbReference type="EMBL" id="KAJ4399925.1"/>
    </source>
</evidence>
<dbReference type="Pfam" id="PF20684">
    <property type="entry name" value="Fung_rhodopsin"/>
    <property type="match status" value="1"/>
</dbReference>
<dbReference type="InterPro" id="IPR049326">
    <property type="entry name" value="Rhodopsin_dom_fungi"/>
</dbReference>
<evidence type="ECO:0000256" key="2">
    <source>
        <dbReference type="ARBA" id="ARBA00022692"/>
    </source>
</evidence>
<dbReference type="PANTHER" id="PTHR33048:SF42">
    <property type="entry name" value="INTEGRAL MEMBRANE PROTEIN"/>
    <property type="match status" value="1"/>
</dbReference>
<evidence type="ECO:0000259" key="8">
    <source>
        <dbReference type="Pfam" id="PF20684"/>
    </source>
</evidence>
<evidence type="ECO:0000256" key="7">
    <source>
        <dbReference type="SAM" id="Phobius"/>
    </source>
</evidence>
<feature type="transmembrane region" description="Helical" evidence="7">
    <location>
        <begin position="109"/>
        <end position="126"/>
    </location>
</feature>
<evidence type="ECO:0000313" key="10">
    <source>
        <dbReference type="Proteomes" id="UP001140510"/>
    </source>
</evidence>
<feature type="region of interest" description="Disordered" evidence="6">
    <location>
        <begin position="218"/>
        <end position="250"/>
    </location>
</feature>
<feature type="transmembrane region" description="Helical" evidence="7">
    <location>
        <begin position="57"/>
        <end position="78"/>
    </location>
</feature>
<comment type="subcellular location">
    <subcellularLocation>
        <location evidence="1">Membrane</location>
        <topology evidence="1">Multi-pass membrane protein</topology>
    </subcellularLocation>
</comment>
<dbReference type="PANTHER" id="PTHR33048">
    <property type="entry name" value="PTH11-LIKE INTEGRAL MEMBRANE PROTEIN (AFU_ORTHOLOGUE AFUA_5G11245)"/>
    <property type="match status" value="1"/>
</dbReference>
<accession>A0A9W9D3S7</accession>
<evidence type="ECO:0000256" key="3">
    <source>
        <dbReference type="ARBA" id="ARBA00022989"/>
    </source>
</evidence>
<keyword evidence="10" id="KW-1185">Reference proteome</keyword>
<sequence length="296" mass="32807">MTALFDLTYFPVNFDNSTRIAYYGASGLSVSMFATTLSKVSFAVTLVRLTDGWPRRWAFFAMTTLATFAIPTMVLPFMQCKPIAKTFVDLLPGTCIDKQPSLRYARFQAIWAAAMDISLALLPWKVLWGLQMRKTEKIGVCVAMSLGILAGIASILRGRYVDLLAEQDLSYDAYNSIIWSAADTAMTIVATSMPVLRVVVTKAVNSAIFTYQNSSSRSRNQSRMEKSTAKSTGAEISLRQSSKNLDNRVGQDSKGYLELDEMDLVVDERTGRITAATPDSVADVVERKKADWPLER</sequence>
<reference evidence="9" key="1">
    <citation type="submission" date="2022-10" db="EMBL/GenBank/DDBJ databases">
        <title>Tapping the CABI collections for fungal endophytes: first genome assemblies for Collariella, Neodidymelliopsis, Ascochyta clinopodiicola, Didymella pomorum, Didymosphaeria variabile, Neocosmospora piperis and Neocucurbitaria cava.</title>
        <authorList>
            <person name="Hill R."/>
        </authorList>
    </citation>
    <scope>NUCLEOTIDE SEQUENCE</scope>
    <source>
        <strain evidence="9">IMI 355091</strain>
    </source>
</reference>
<feature type="domain" description="Rhodopsin" evidence="8">
    <location>
        <begin position="32"/>
        <end position="201"/>
    </location>
</feature>
<feature type="transmembrane region" description="Helical" evidence="7">
    <location>
        <begin position="20"/>
        <end position="45"/>
    </location>
</feature>
<evidence type="ECO:0000256" key="6">
    <source>
        <dbReference type="SAM" id="MobiDB-lite"/>
    </source>
</evidence>
<dbReference type="InterPro" id="IPR052337">
    <property type="entry name" value="SAT4-like"/>
</dbReference>
<name>A0A9W9D3S7_9PLEO</name>
<dbReference type="EMBL" id="JAPEVA010000098">
    <property type="protein sequence ID" value="KAJ4399925.1"/>
    <property type="molecule type" value="Genomic_DNA"/>
</dbReference>
<dbReference type="GO" id="GO:0016020">
    <property type="term" value="C:membrane"/>
    <property type="evidence" value="ECO:0007669"/>
    <property type="project" value="UniProtKB-SubCell"/>
</dbReference>
<evidence type="ECO:0000256" key="1">
    <source>
        <dbReference type="ARBA" id="ARBA00004141"/>
    </source>
</evidence>
<evidence type="ECO:0000256" key="4">
    <source>
        <dbReference type="ARBA" id="ARBA00023136"/>
    </source>
</evidence>
<evidence type="ECO:0000256" key="5">
    <source>
        <dbReference type="ARBA" id="ARBA00038359"/>
    </source>
</evidence>
<dbReference type="Proteomes" id="UP001140510">
    <property type="component" value="Unassembled WGS sequence"/>
</dbReference>
<organism evidence="9 10">
    <name type="scientific">Didymella pomorum</name>
    <dbReference type="NCBI Taxonomy" id="749634"/>
    <lineage>
        <taxon>Eukaryota</taxon>
        <taxon>Fungi</taxon>
        <taxon>Dikarya</taxon>
        <taxon>Ascomycota</taxon>
        <taxon>Pezizomycotina</taxon>
        <taxon>Dothideomycetes</taxon>
        <taxon>Pleosporomycetidae</taxon>
        <taxon>Pleosporales</taxon>
        <taxon>Pleosporineae</taxon>
        <taxon>Didymellaceae</taxon>
        <taxon>Didymella</taxon>
    </lineage>
</organism>
<dbReference type="AlphaFoldDB" id="A0A9W9D3S7"/>
<keyword evidence="3 7" id="KW-1133">Transmembrane helix</keyword>
<comment type="caution">
    <text evidence="9">The sequence shown here is derived from an EMBL/GenBank/DDBJ whole genome shotgun (WGS) entry which is preliminary data.</text>
</comment>